<dbReference type="EMBL" id="QXQA01000015">
    <property type="protein sequence ID" value="RIX50304.1"/>
    <property type="molecule type" value="Genomic_DNA"/>
</dbReference>
<accession>A0A3A1UPM2</accession>
<sequence length="192" mass="21458">MDYWICNGTPLLLNYLVYLSNILHNRRGAEVKLFPYGSMEEAIFWDEASIRQAWAISLAKYAEGDSAGEVDSVLQSNQTIHETLFPGSIEKDSKVLQSFLAWWWSYPCGGKNALEMMSAPLIPVLGDEIRALIKEKHSNKSIQMTIQFLYNPISDASLSLRGDGYVIVPLIELSGGKGKIRQLAFDIVNGIN</sequence>
<gene>
    <name evidence="1" type="ORF">D3P08_20865</name>
</gene>
<evidence type="ECO:0000313" key="1">
    <source>
        <dbReference type="EMBL" id="RIX50304.1"/>
    </source>
</evidence>
<evidence type="ECO:0000313" key="2">
    <source>
        <dbReference type="Proteomes" id="UP000266482"/>
    </source>
</evidence>
<protein>
    <submittedName>
        <fullName evidence="1">Uncharacterized protein</fullName>
    </submittedName>
</protein>
<dbReference type="AlphaFoldDB" id="A0A3A1UPM2"/>
<proteinExistence type="predicted"/>
<name>A0A3A1UPM2_9BACL</name>
<keyword evidence="2" id="KW-1185">Reference proteome</keyword>
<reference evidence="1 2" key="1">
    <citation type="submission" date="2018-09" db="EMBL/GenBank/DDBJ databases">
        <title>Paenibacillus aracenensis nov. sp. isolated from a cave in southern Spain.</title>
        <authorList>
            <person name="Jurado V."/>
            <person name="Gutierrez-Patricio S."/>
            <person name="Gonzalez-Pimentel J.L."/>
            <person name="Miller A.Z."/>
            <person name="Laiz L."/>
            <person name="Saiz-Jimenez C."/>
        </authorList>
    </citation>
    <scope>NUCLEOTIDE SEQUENCE [LARGE SCALE GENOMIC DNA]</scope>
    <source>
        <strain evidence="1 2">DSM 22867</strain>
    </source>
</reference>
<organism evidence="1 2">
    <name type="scientific">Paenibacillus nanensis</name>
    <dbReference type="NCBI Taxonomy" id="393251"/>
    <lineage>
        <taxon>Bacteria</taxon>
        <taxon>Bacillati</taxon>
        <taxon>Bacillota</taxon>
        <taxon>Bacilli</taxon>
        <taxon>Bacillales</taxon>
        <taxon>Paenibacillaceae</taxon>
        <taxon>Paenibacillus</taxon>
    </lineage>
</organism>
<dbReference type="RefSeq" id="WP_119602053.1">
    <property type="nucleotide sequence ID" value="NZ_QXQA01000015.1"/>
</dbReference>
<dbReference type="Proteomes" id="UP000266482">
    <property type="component" value="Unassembled WGS sequence"/>
</dbReference>
<dbReference type="OrthoDB" id="2603162at2"/>
<comment type="caution">
    <text evidence="1">The sequence shown here is derived from an EMBL/GenBank/DDBJ whole genome shotgun (WGS) entry which is preliminary data.</text>
</comment>